<evidence type="ECO:0000313" key="17">
    <source>
        <dbReference type="Ensembl" id="ENSSFOP00015055516.1"/>
    </source>
</evidence>
<dbReference type="GO" id="GO:0005886">
    <property type="term" value="C:plasma membrane"/>
    <property type="evidence" value="ECO:0007669"/>
    <property type="project" value="UniProtKB-SubCell"/>
</dbReference>
<keyword evidence="13" id="KW-0539">Nucleus</keyword>
<sequence length="522" mass="58967">MQGAIVRLCVVVAAAIINHPLLFPKDNSSVEEQDSELLARMREHEEKLQEERRQLEAELEAQPEPPREETSYGWYLWSALSLVAFLTIEMCRLEFGDPDARALDREERDAPCGTALFPHEGPLAAFYERCVRVSAHESRRVQEFVEGFADDLLEAWRSVCDRDADMEVGDCVGVGSMHEGWRASRPLVCDLVVPFAPPEPFRFAFELWCAGARLPPDMQGCGRIEVVRAAEDGAGCLCGSAELGEDMLCLLHGRSERPLVQELSGDLLCSKDTAYLATDQVMKWFQISITKAWARISHKYDFDLTFRNLDSPGALKVRLRSGKVVVLNITPVVQLEDTDAYFVSQLPSESQSRCDTCWPLSFAVYEKNLLKYLAKELPENSCHLQCLQIACFLHKKQTDLTGRSALTTYHLKTALLHLLLARHRVDWAPTSLAARLRDLLCFLESSLQEKRLYHVLVGNPQVPRGFPLPAVFRLAEPINLLRPLVLQRRNYASMVEHFREMLRNAPVLVEEYAAQLNSAGLS</sequence>
<reference evidence="17" key="2">
    <citation type="submission" date="2025-08" db="UniProtKB">
        <authorList>
            <consortium name="Ensembl"/>
        </authorList>
    </citation>
    <scope>IDENTIFICATION</scope>
</reference>
<evidence type="ECO:0000256" key="12">
    <source>
        <dbReference type="ARBA" id="ARBA00023180"/>
    </source>
</evidence>
<evidence type="ECO:0000256" key="4">
    <source>
        <dbReference type="ARBA" id="ARBA00005554"/>
    </source>
</evidence>
<dbReference type="PANTHER" id="PTHR10656">
    <property type="entry name" value="CELL FATE DETERMINING PROTEIN MAB21-RELATED"/>
    <property type="match status" value="1"/>
</dbReference>
<keyword evidence="11" id="KW-0472">Membrane</keyword>
<evidence type="ECO:0000256" key="10">
    <source>
        <dbReference type="ARBA" id="ARBA00023054"/>
    </source>
</evidence>
<protein>
    <recommendedName>
        <fullName evidence="5">Inositol 1,4,5-trisphosphate receptor-interacting protein</fullName>
    </recommendedName>
</protein>
<organism evidence="17 18">
    <name type="scientific">Scleropages formosus</name>
    <name type="common">Asian bonytongue</name>
    <name type="synonym">Osteoglossum formosum</name>
    <dbReference type="NCBI Taxonomy" id="113540"/>
    <lineage>
        <taxon>Eukaryota</taxon>
        <taxon>Metazoa</taxon>
        <taxon>Chordata</taxon>
        <taxon>Craniata</taxon>
        <taxon>Vertebrata</taxon>
        <taxon>Euteleostomi</taxon>
        <taxon>Actinopterygii</taxon>
        <taxon>Neopterygii</taxon>
        <taxon>Teleostei</taxon>
        <taxon>Osteoglossocephala</taxon>
        <taxon>Osteoglossomorpha</taxon>
        <taxon>Osteoglossiformes</taxon>
        <taxon>Osteoglossidae</taxon>
        <taxon>Scleropages</taxon>
    </lineage>
</organism>
<evidence type="ECO:0000259" key="16">
    <source>
        <dbReference type="Pfam" id="PF20266"/>
    </source>
</evidence>
<comment type="similarity">
    <text evidence="4">Belongs to the ITPRIP family.</text>
</comment>
<dbReference type="InterPro" id="IPR026250">
    <property type="entry name" value="ITPRIP-like"/>
</dbReference>
<evidence type="ECO:0000256" key="13">
    <source>
        <dbReference type="ARBA" id="ARBA00023242"/>
    </source>
</evidence>
<keyword evidence="12" id="KW-0325">Glycoprotein</keyword>
<dbReference type="OrthoDB" id="9923553at2759"/>
<evidence type="ECO:0000256" key="8">
    <source>
        <dbReference type="ARBA" id="ARBA00022729"/>
    </source>
</evidence>
<comment type="function">
    <text evidence="1">Enhances Ca(2+)-mediated inhibition of inositol 1,4,5-triphosphate receptor (ITPR) Ca(2+) release.</text>
</comment>
<feature type="region of interest" description="Disordered" evidence="14">
    <location>
        <begin position="49"/>
        <end position="69"/>
    </location>
</feature>
<keyword evidence="10" id="KW-0175">Coiled coil</keyword>
<gene>
    <name evidence="17" type="primary">ITPRIP</name>
    <name evidence="17" type="synonym">itprip</name>
</gene>
<dbReference type="InterPro" id="IPR024810">
    <property type="entry name" value="MAB21L/cGLR"/>
</dbReference>
<evidence type="ECO:0000256" key="2">
    <source>
        <dbReference type="ARBA" id="ARBA00004251"/>
    </source>
</evidence>
<keyword evidence="8 15" id="KW-0732">Signal</keyword>
<name>A0A8C9TQS6_SCLFO</name>
<dbReference type="GeneID" id="108927028"/>
<keyword evidence="6" id="KW-1003">Cell membrane</keyword>
<proteinExistence type="inferred from homology"/>
<evidence type="ECO:0000256" key="3">
    <source>
        <dbReference type="ARBA" id="ARBA00004494"/>
    </source>
</evidence>
<dbReference type="PANTHER" id="PTHR10656:SF8">
    <property type="entry name" value="INOSITOL 1,4,5-TRISPHOSPHATE RECEPTOR-INTERACTING PROTEIN"/>
    <property type="match status" value="1"/>
</dbReference>
<comment type="subcellular location">
    <subcellularLocation>
        <location evidence="2">Cell membrane</location>
        <topology evidence="2">Single-pass type I membrane protein</topology>
    </subcellularLocation>
    <subcellularLocation>
        <location evidence="3">Nucleus outer membrane</location>
        <topology evidence="3">Single-pass type I membrane protein</topology>
    </subcellularLocation>
</comment>
<keyword evidence="9" id="KW-1133">Transmembrane helix</keyword>
<feature type="chain" id="PRO_5034513605" description="Inositol 1,4,5-trisphosphate receptor-interacting protein" evidence="15">
    <location>
        <begin position="16"/>
        <end position="522"/>
    </location>
</feature>
<dbReference type="RefSeq" id="XP_029107279.1">
    <property type="nucleotide sequence ID" value="XM_029251446.1"/>
</dbReference>
<dbReference type="GO" id="GO:0005640">
    <property type="term" value="C:nuclear outer membrane"/>
    <property type="evidence" value="ECO:0007669"/>
    <property type="project" value="UniProtKB-SubCell"/>
</dbReference>
<dbReference type="InterPro" id="IPR046906">
    <property type="entry name" value="Mab-21_HhH/H2TH-like"/>
</dbReference>
<evidence type="ECO:0000256" key="7">
    <source>
        <dbReference type="ARBA" id="ARBA00022692"/>
    </source>
</evidence>
<evidence type="ECO:0000313" key="18">
    <source>
        <dbReference type="Proteomes" id="UP000694397"/>
    </source>
</evidence>
<dbReference type="GeneTree" id="ENSGT01050000244827"/>
<dbReference type="RefSeq" id="XP_029107278.1">
    <property type="nucleotide sequence ID" value="XM_029251445.1"/>
</dbReference>
<dbReference type="PRINTS" id="PR02107">
    <property type="entry name" value="INOS145TPRIP"/>
</dbReference>
<reference evidence="17" key="3">
    <citation type="submission" date="2025-09" db="UniProtKB">
        <authorList>
            <consortium name="Ensembl"/>
        </authorList>
    </citation>
    <scope>IDENTIFICATION</scope>
</reference>
<evidence type="ECO:0000256" key="15">
    <source>
        <dbReference type="SAM" id="SignalP"/>
    </source>
</evidence>
<dbReference type="Pfam" id="PF20266">
    <property type="entry name" value="Mab-21_C"/>
    <property type="match status" value="1"/>
</dbReference>
<dbReference type="RefSeq" id="XP_029107280.1">
    <property type="nucleotide sequence ID" value="XM_029251447.1"/>
</dbReference>
<evidence type="ECO:0000256" key="6">
    <source>
        <dbReference type="ARBA" id="ARBA00022475"/>
    </source>
</evidence>
<evidence type="ECO:0000256" key="1">
    <source>
        <dbReference type="ARBA" id="ARBA00003856"/>
    </source>
</evidence>
<dbReference type="Gene3D" id="1.10.1410.40">
    <property type="match status" value="1"/>
</dbReference>
<reference evidence="17 18" key="1">
    <citation type="submission" date="2019-04" db="EMBL/GenBank/DDBJ databases">
        <authorList>
            <consortium name="Wellcome Sanger Institute Data Sharing"/>
        </authorList>
    </citation>
    <scope>NUCLEOTIDE SEQUENCE [LARGE SCALE GENOMIC DNA]</scope>
</reference>
<dbReference type="Ensembl" id="ENSSFOT00015074543.1">
    <property type="protein sequence ID" value="ENSSFOP00015055516.1"/>
    <property type="gene ID" value="ENSSFOG00015029908.1"/>
</dbReference>
<feature type="signal peptide" evidence="15">
    <location>
        <begin position="1"/>
        <end position="15"/>
    </location>
</feature>
<dbReference type="SMART" id="SM01265">
    <property type="entry name" value="Mab-21"/>
    <property type="match status" value="1"/>
</dbReference>
<dbReference type="Proteomes" id="UP000694397">
    <property type="component" value="Chromosome 4"/>
</dbReference>
<keyword evidence="7" id="KW-0812">Transmembrane</keyword>
<evidence type="ECO:0000256" key="5">
    <source>
        <dbReference type="ARBA" id="ARBA00019443"/>
    </source>
</evidence>
<accession>A0A8C9TQS6</accession>
<evidence type="ECO:0000256" key="11">
    <source>
        <dbReference type="ARBA" id="ARBA00023136"/>
    </source>
</evidence>
<keyword evidence="18" id="KW-1185">Reference proteome</keyword>
<evidence type="ECO:0000256" key="9">
    <source>
        <dbReference type="ARBA" id="ARBA00022989"/>
    </source>
</evidence>
<dbReference type="AlphaFoldDB" id="A0A8C9TQS6"/>
<feature type="domain" description="Mab-21-like HhH/H2TH-like" evidence="16">
    <location>
        <begin position="385"/>
        <end position="454"/>
    </location>
</feature>
<evidence type="ECO:0000256" key="14">
    <source>
        <dbReference type="SAM" id="MobiDB-lite"/>
    </source>
</evidence>